<evidence type="ECO:0000259" key="3">
    <source>
        <dbReference type="Pfam" id="PF06725"/>
    </source>
</evidence>
<evidence type="ECO:0000313" key="5">
    <source>
        <dbReference type="EMBL" id="MPM46454.1"/>
    </source>
</evidence>
<feature type="domain" description="Peptidoglycan hydrolase PcsB coiled-coil" evidence="4">
    <location>
        <begin position="87"/>
        <end position="158"/>
    </location>
</feature>
<dbReference type="PANTHER" id="PTHR39160">
    <property type="entry name" value="CELL WALL-BINDING PROTEIN YOCH"/>
    <property type="match status" value="1"/>
</dbReference>
<feature type="domain" description="3D" evidence="3">
    <location>
        <begin position="341"/>
        <end position="401"/>
    </location>
</feature>
<dbReference type="SUPFAM" id="SSF50685">
    <property type="entry name" value="Barwin-like endoglucanases"/>
    <property type="match status" value="1"/>
</dbReference>
<keyword evidence="2" id="KW-0175">Coiled coil</keyword>
<dbReference type="GO" id="GO:0004553">
    <property type="term" value="F:hydrolase activity, hydrolyzing O-glycosyl compounds"/>
    <property type="evidence" value="ECO:0007669"/>
    <property type="project" value="InterPro"/>
</dbReference>
<dbReference type="InterPro" id="IPR010611">
    <property type="entry name" value="3D_dom"/>
</dbReference>
<gene>
    <name evidence="5" type="ORF">SDC9_93154</name>
</gene>
<evidence type="ECO:0000259" key="4">
    <source>
        <dbReference type="Pfam" id="PF24568"/>
    </source>
</evidence>
<dbReference type="InterPro" id="IPR036908">
    <property type="entry name" value="RlpA-like_sf"/>
</dbReference>
<dbReference type="Gene3D" id="6.10.250.3150">
    <property type="match status" value="1"/>
</dbReference>
<organism evidence="5">
    <name type="scientific">bioreactor metagenome</name>
    <dbReference type="NCBI Taxonomy" id="1076179"/>
    <lineage>
        <taxon>unclassified sequences</taxon>
        <taxon>metagenomes</taxon>
        <taxon>ecological metagenomes</taxon>
    </lineage>
</organism>
<dbReference type="AlphaFoldDB" id="A0A645A9P6"/>
<dbReference type="Pfam" id="PF24568">
    <property type="entry name" value="CC_PcsB"/>
    <property type="match status" value="1"/>
</dbReference>
<dbReference type="InterPro" id="IPR051933">
    <property type="entry name" value="Resuscitation_pf_RpfB"/>
</dbReference>
<dbReference type="Pfam" id="PF06725">
    <property type="entry name" value="3D"/>
    <property type="match status" value="1"/>
</dbReference>
<sequence>MNHKKRIGKLMLAGLAASLTLSITQVQGSTLDTLTQEEKQTEAQIASVEVTIGETLASINLKQMGIDDLKAQITAAEESQIETRAAIEAQKEVIASRKEQLKTRLVALQTSDATTNQILMLLDSENFADFISRAYVVGQLQAADNEQIETAISEEEKLTALEEQLAEEIQTVKAAESRLKSESTALAAELTSLKGILSENQNVLSQVKTEYADEAARLAAEEAQAKADAAAAEAAAKAAEEQQIAESSSAVAESASSTASASVQESAVASSATAPVSQITDSSVASVETAPVVTITTPAVTETPAAQGKTLVVSATAYSRHEAGLSNFTATGIDLSVNPMVIAVDPSVIPLGSLVSVPGYGIAIAGDTGGAIVGNKIDLHMEDLNAALSFGRQTLTITILQ</sequence>
<comment type="caution">
    <text evidence="5">The sequence shown here is derived from an EMBL/GenBank/DDBJ whole genome shotgun (WGS) entry which is preliminary data.</text>
</comment>
<dbReference type="GO" id="GO:0019867">
    <property type="term" value="C:outer membrane"/>
    <property type="evidence" value="ECO:0007669"/>
    <property type="project" value="InterPro"/>
</dbReference>
<reference evidence="5" key="1">
    <citation type="submission" date="2019-08" db="EMBL/GenBank/DDBJ databases">
        <authorList>
            <person name="Kucharzyk K."/>
            <person name="Murdoch R.W."/>
            <person name="Higgins S."/>
            <person name="Loffler F."/>
        </authorList>
    </citation>
    <scope>NUCLEOTIDE SEQUENCE</scope>
</reference>
<proteinExistence type="predicted"/>
<accession>A0A645A9P6</accession>
<name>A0A645A9P6_9ZZZZ</name>
<evidence type="ECO:0000256" key="2">
    <source>
        <dbReference type="SAM" id="Coils"/>
    </source>
</evidence>
<dbReference type="GO" id="GO:0009254">
    <property type="term" value="P:peptidoglycan turnover"/>
    <property type="evidence" value="ECO:0007669"/>
    <property type="project" value="InterPro"/>
</dbReference>
<dbReference type="CDD" id="cd22786">
    <property type="entry name" value="DPBB_YuiC-like"/>
    <property type="match status" value="1"/>
</dbReference>
<dbReference type="InterPro" id="IPR057309">
    <property type="entry name" value="PcsB_CC"/>
</dbReference>
<dbReference type="PANTHER" id="PTHR39160:SF4">
    <property type="entry name" value="RESUSCITATION-PROMOTING FACTOR RPFB"/>
    <property type="match status" value="1"/>
</dbReference>
<dbReference type="EMBL" id="VSSQ01011283">
    <property type="protein sequence ID" value="MPM46454.1"/>
    <property type="molecule type" value="Genomic_DNA"/>
</dbReference>
<evidence type="ECO:0000256" key="1">
    <source>
        <dbReference type="ARBA" id="ARBA00022729"/>
    </source>
</evidence>
<feature type="coiled-coil region" evidence="2">
    <location>
        <begin position="151"/>
        <end position="242"/>
    </location>
</feature>
<keyword evidence="1" id="KW-0732">Signal</keyword>
<protein>
    <submittedName>
        <fullName evidence="5">Uncharacterized protein</fullName>
    </submittedName>
</protein>